<evidence type="ECO:0000256" key="3">
    <source>
        <dbReference type="ARBA" id="ARBA00022676"/>
    </source>
</evidence>
<feature type="domain" description="Glycosyltransferase 2-like" evidence="8">
    <location>
        <begin position="451"/>
        <end position="584"/>
    </location>
</feature>
<name>A0A267G591_9PLAT</name>
<feature type="transmembrane region" description="Helical" evidence="7">
    <location>
        <begin position="672"/>
        <end position="691"/>
    </location>
</feature>
<dbReference type="Proteomes" id="UP000215902">
    <property type="component" value="Unassembled WGS sequence"/>
</dbReference>
<dbReference type="EMBL" id="NIVC01000544">
    <property type="protein sequence ID" value="PAA81193.1"/>
    <property type="molecule type" value="Genomic_DNA"/>
</dbReference>
<evidence type="ECO:0000256" key="2">
    <source>
        <dbReference type="ARBA" id="ARBA00022475"/>
    </source>
</evidence>
<dbReference type="STRING" id="282301.A0A267G591"/>
<evidence type="ECO:0000256" key="5">
    <source>
        <dbReference type="ARBA" id="ARBA00023136"/>
    </source>
</evidence>
<dbReference type="Gene3D" id="3.90.550.10">
    <property type="entry name" value="Spore Coat Polysaccharide Biosynthesis Protein SpsA, Chain A"/>
    <property type="match status" value="3"/>
</dbReference>
<protein>
    <recommendedName>
        <fullName evidence="8">Glycosyltransferase 2-like domain-containing protein</fullName>
    </recommendedName>
</protein>
<evidence type="ECO:0000256" key="4">
    <source>
        <dbReference type="ARBA" id="ARBA00022679"/>
    </source>
</evidence>
<dbReference type="AlphaFoldDB" id="A0A267G591"/>
<dbReference type="PANTHER" id="PTHR43646:SF2">
    <property type="entry name" value="GLYCOSYLTRANSFERASE 2-LIKE DOMAIN-CONTAINING PROTEIN"/>
    <property type="match status" value="1"/>
</dbReference>
<keyword evidence="5 7" id="KW-0472">Membrane</keyword>
<keyword evidence="10" id="KW-1185">Reference proteome</keyword>
<dbReference type="Pfam" id="PF00535">
    <property type="entry name" value="Glycos_transf_2"/>
    <property type="match status" value="1"/>
</dbReference>
<keyword evidence="3" id="KW-0328">Glycosyltransferase</keyword>
<sequence>MLHGSMLRRKRSMLHTYALLIWLVAIETIRIAVRVAGHVCRWPVQLLNWLVTLQFLAPLVQSVAKLFHNTQRSRRAIVVFTRLPYPGRTKSRLIPYIGPSNSALVMRVLSESLIRRLQPLRHRLTDTDIYIAYKDQCHVVCEATVCNRPVQLWMECIDRHVEFSQSKSSSVNSNSNGRDRNGRLATNNGRIGEGQVDDVSSEDGLHFNNAPEPEIWNGADGMDDTEDDCFCVEDAMEFGAFERYLEQLKSRDSPPYQSAKHDPNGAPCRIAHLGPQPRRHRNGHAKYDSNGFALSSSSAGSAGAAAPLPQSGCTIGATLESALWNLFGRGYDQVVLLSSDVPALSDQHAMQALRCLDSGAGLVLGKTGSGGLYLLAASRRPVRRHLNCLFRNILWGSSTVFDCQFANALLLDIVCASLRPILRDLDTIDDLGLVETELGIPSCLFMSDTVTVLIPARNEADHIETSLRNLLFNFSKKRHLQIVIVDGRSVDGTVQVIREFVRHRASTCLPRAQLRKVSIEVRRLPDSLPTGRGQMIRYGLQFARGAYYLVLHADSSLPENWDDVIVHSLSKPGIVAGAFTFHLKLPNEMCFTKDIPWALRTLLLELHTNWRCRRYEMPIGSQGLFIHAYYYTMSGGYRDWPFLEDIEFAERVKQFGHVAIADAAVMTSPRRWITHGFLAVCGLNALILLAYRMGVEPAKLGAIYYSVGKSWVRV</sequence>
<dbReference type="Pfam" id="PF09837">
    <property type="entry name" value="DUF2064"/>
    <property type="match status" value="1"/>
</dbReference>
<keyword evidence="7" id="KW-1133">Transmembrane helix</keyword>
<evidence type="ECO:0000259" key="8">
    <source>
        <dbReference type="Pfam" id="PF00535"/>
    </source>
</evidence>
<feature type="region of interest" description="Disordered" evidence="6">
    <location>
        <begin position="167"/>
        <end position="218"/>
    </location>
</feature>
<evidence type="ECO:0000313" key="9">
    <source>
        <dbReference type="EMBL" id="PAA81193.1"/>
    </source>
</evidence>
<dbReference type="InterPro" id="IPR001173">
    <property type="entry name" value="Glyco_trans_2-like"/>
</dbReference>
<evidence type="ECO:0000256" key="6">
    <source>
        <dbReference type="SAM" id="MobiDB-lite"/>
    </source>
</evidence>
<comment type="caution">
    <text evidence="9">The sequence shown here is derived from an EMBL/GenBank/DDBJ whole genome shotgun (WGS) entry which is preliminary data.</text>
</comment>
<feature type="compositionally biased region" description="Low complexity" evidence="6">
    <location>
        <begin position="167"/>
        <end position="176"/>
    </location>
</feature>
<keyword evidence="4" id="KW-0808">Transferase</keyword>
<evidence type="ECO:0000256" key="1">
    <source>
        <dbReference type="ARBA" id="ARBA00004236"/>
    </source>
</evidence>
<evidence type="ECO:0000256" key="7">
    <source>
        <dbReference type="SAM" id="Phobius"/>
    </source>
</evidence>
<dbReference type="GO" id="GO:0016757">
    <property type="term" value="F:glycosyltransferase activity"/>
    <property type="evidence" value="ECO:0007669"/>
    <property type="project" value="UniProtKB-KW"/>
</dbReference>
<reference evidence="9 10" key="1">
    <citation type="submission" date="2017-06" db="EMBL/GenBank/DDBJ databases">
        <title>A platform for efficient transgenesis in Macrostomum lignano, a flatworm model organism for stem cell research.</title>
        <authorList>
            <person name="Berezikov E."/>
        </authorList>
    </citation>
    <scope>NUCLEOTIDE SEQUENCE [LARGE SCALE GENOMIC DNA]</scope>
    <source>
        <strain evidence="9">DV1</strain>
        <tissue evidence="9">Whole organism</tissue>
    </source>
</reference>
<gene>
    <name evidence="9" type="ORF">BOX15_Mlig008274g1</name>
</gene>
<dbReference type="InterPro" id="IPR018641">
    <property type="entry name" value="Trfase_1_rSAM/seldom-assoc"/>
</dbReference>
<dbReference type="InterPro" id="IPR029044">
    <property type="entry name" value="Nucleotide-diphossugar_trans"/>
</dbReference>
<proteinExistence type="predicted"/>
<keyword evidence="7" id="KW-0812">Transmembrane</keyword>
<keyword evidence="2" id="KW-1003">Cell membrane</keyword>
<dbReference type="PANTHER" id="PTHR43646">
    <property type="entry name" value="GLYCOSYLTRANSFERASE"/>
    <property type="match status" value="1"/>
</dbReference>
<dbReference type="GO" id="GO:0005886">
    <property type="term" value="C:plasma membrane"/>
    <property type="evidence" value="ECO:0007669"/>
    <property type="project" value="UniProtKB-SubCell"/>
</dbReference>
<accession>A0A267G591</accession>
<dbReference type="OrthoDB" id="191769at2759"/>
<organism evidence="9 10">
    <name type="scientific">Macrostomum lignano</name>
    <dbReference type="NCBI Taxonomy" id="282301"/>
    <lineage>
        <taxon>Eukaryota</taxon>
        <taxon>Metazoa</taxon>
        <taxon>Spiralia</taxon>
        <taxon>Lophotrochozoa</taxon>
        <taxon>Platyhelminthes</taxon>
        <taxon>Rhabditophora</taxon>
        <taxon>Macrostomorpha</taxon>
        <taxon>Macrostomida</taxon>
        <taxon>Macrostomidae</taxon>
        <taxon>Macrostomum</taxon>
    </lineage>
</organism>
<evidence type="ECO:0000313" key="10">
    <source>
        <dbReference type="Proteomes" id="UP000215902"/>
    </source>
</evidence>
<dbReference type="SUPFAM" id="SSF53448">
    <property type="entry name" value="Nucleotide-diphospho-sugar transferases"/>
    <property type="match status" value="2"/>
</dbReference>
<comment type="subcellular location">
    <subcellularLocation>
        <location evidence="1">Cell membrane</location>
    </subcellularLocation>
</comment>